<reference evidence="2 3" key="2">
    <citation type="journal article" date="2021" name="Int. J. Syst. Evol. Microbiol.">
        <title>Isolation and Polyphasic Characterization of Desulfuromonas versatilis sp. Nov., an Electrogenic Bacteria Capable of Versatile Metabolism Isolated from a Graphene Oxide-Reducing Enrichment Culture.</title>
        <authorList>
            <person name="Xie L."/>
            <person name="Yoshida N."/>
            <person name="Ishii S."/>
            <person name="Meng L."/>
        </authorList>
    </citation>
    <scope>NUCLEOTIDE SEQUENCE [LARGE SCALE GENOMIC DNA]</scope>
    <source>
        <strain evidence="2 3">NIT-T3</strain>
    </source>
</reference>
<organism evidence="2 3">
    <name type="scientific">Desulfuromonas versatilis</name>
    <dbReference type="NCBI Taxonomy" id="2802975"/>
    <lineage>
        <taxon>Bacteria</taxon>
        <taxon>Pseudomonadati</taxon>
        <taxon>Thermodesulfobacteriota</taxon>
        <taxon>Desulfuromonadia</taxon>
        <taxon>Desulfuromonadales</taxon>
        <taxon>Desulfuromonadaceae</taxon>
        <taxon>Desulfuromonas</taxon>
    </lineage>
</organism>
<dbReference type="InterPro" id="IPR041854">
    <property type="entry name" value="BFD-like_2Fe2S-bd_dom_sf"/>
</dbReference>
<protein>
    <submittedName>
        <fullName evidence="2">(2Fe-2S)-binding protein</fullName>
    </submittedName>
</protein>
<proteinExistence type="predicted"/>
<evidence type="ECO:0000313" key="2">
    <source>
        <dbReference type="EMBL" id="BCR02996.1"/>
    </source>
</evidence>
<reference evidence="2 3" key="1">
    <citation type="journal article" date="2016" name="C (Basel)">
        <title>Selective Growth of and Electricity Production by Marine Exoelectrogenic Bacteria in Self-Aggregated Hydrogel of Microbially Reduced Graphene Oxide.</title>
        <authorList>
            <person name="Yoshida N."/>
            <person name="Goto Y."/>
            <person name="Miyata Y."/>
        </authorList>
    </citation>
    <scope>NUCLEOTIDE SEQUENCE [LARGE SCALE GENOMIC DNA]</scope>
    <source>
        <strain evidence="2 3">NIT-T3</strain>
    </source>
</reference>
<gene>
    <name evidence="2" type="ORF">DESUT3_00650</name>
</gene>
<keyword evidence="3" id="KW-1185">Reference proteome</keyword>
<sequence length="68" mass="7294">MDEQAILEGLKPVCLCKGIRKSVFLKHIAAGLTSVEALKKATGAGSGPCQGRRCTPRIEELLRSRDQG</sequence>
<feature type="domain" description="BFD-like [2Fe-2S]-binding" evidence="1">
    <location>
        <begin position="13"/>
        <end position="63"/>
    </location>
</feature>
<dbReference type="Proteomes" id="UP001319827">
    <property type="component" value="Chromosome"/>
</dbReference>
<accession>A0ABM8HQD0</accession>
<dbReference type="InterPro" id="IPR007419">
    <property type="entry name" value="BFD-like_2Fe2S-bd_dom"/>
</dbReference>
<dbReference type="Gene3D" id="1.10.10.1100">
    <property type="entry name" value="BFD-like [2Fe-2S]-binding domain"/>
    <property type="match status" value="1"/>
</dbReference>
<evidence type="ECO:0000313" key="3">
    <source>
        <dbReference type="Proteomes" id="UP001319827"/>
    </source>
</evidence>
<dbReference type="EMBL" id="AP024355">
    <property type="protein sequence ID" value="BCR02996.1"/>
    <property type="molecule type" value="Genomic_DNA"/>
</dbReference>
<name>A0ABM8HQD0_9BACT</name>
<evidence type="ECO:0000259" key="1">
    <source>
        <dbReference type="Pfam" id="PF04324"/>
    </source>
</evidence>
<dbReference type="Pfam" id="PF04324">
    <property type="entry name" value="Fer2_BFD"/>
    <property type="match status" value="1"/>
</dbReference>
<dbReference type="RefSeq" id="WP_221250480.1">
    <property type="nucleotide sequence ID" value="NZ_AP024355.1"/>
</dbReference>